<evidence type="ECO:0000259" key="11">
    <source>
        <dbReference type="SMART" id="SM00984"/>
    </source>
</evidence>
<feature type="binding site" evidence="10">
    <location>
        <position position="86"/>
    </location>
    <ligand>
        <name>NAD(+)</name>
        <dbReference type="ChEBI" id="CHEBI:57540"/>
    </ligand>
</feature>
<dbReference type="InterPro" id="IPR001732">
    <property type="entry name" value="UDP-Glc/GDP-Man_DH_N"/>
</dbReference>
<feature type="domain" description="UDP-glucose/GDP-mannose dehydrogenase C-terminal" evidence="11">
    <location>
        <begin position="317"/>
        <end position="425"/>
    </location>
</feature>
<dbReference type="OrthoDB" id="9803238at2"/>
<dbReference type="InterPro" id="IPR014026">
    <property type="entry name" value="UDP-Glc/GDP-Man_DH_dimer"/>
</dbReference>
<dbReference type="HOGENOM" id="CLU_023810_1_1_5"/>
<evidence type="ECO:0000256" key="6">
    <source>
        <dbReference type="ARBA" id="ARBA00047473"/>
    </source>
</evidence>
<evidence type="ECO:0000256" key="8">
    <source>
        <dbReference type="PIRSR" id="PIRSR500134-1"/>
    </source>
</evidence>
<dbReference type="SUPFAM" id="SSF51735">
    <property type="entry name" value="NAD(P)-binding Rossmann-fold domains"/>
    <property type="match status" value="1"/>
</dbReference>
<dbReference type="AlphaFoldDB" id="A0A011UT84"/>
<dbReference type="PIRSF" id="PIRSF000124">
    <property type="entry name" value="UDPglc_GDPman_dh"/>
    <property type="match status" value="1"/>
</dbReference>
<dbReference type="STRING" id="69279.BG36_22725"/>
<dbReference type="PANTHER" id="PTHR43750">
    <property type="entry name" value="UDP-GLUCOSE 6-DEHYDROGENASE TUAD"/>
    <property type="match status" value="1"/>
</dbReference>
<keyword evidence="4 7" id="KW-0560">Oxidoreductase</keyword>
<comment type="caution">
    <text evidence="12">The sequence shown here is derived from an EMBL/GenBank/DDBJ whole genome shotgun (WGS) entry which is preliminary data.</text>
</comment>
<dbReference type="GO" id="GO:0006065">
    <property type="term" value="P:UDP-glucuronate biosynthetic process"/>
    <property type="evidence" value="ECO:0007669"/>
    <property type="project" value="UniProtKB-UniPathway"/>
</dbReference>
<dbReference type="EMBL" id="SNZF01000021">
    <property type="protein sequence ID" value="TDR33545.1"/>
    <property type="molecule type" value="Genomic_DNA"/>
</dbReference>
<dbReference type="PANTHER" id="PTHR43750:SF1">
    <property type="entry name" value="GDP-MANNOSE 6-DEHYDROGENASE"/>
    <property type="match status" value="1"/>
</dbReference>
<feature type="binding site" evidence="9">
    <location>
        <begin position="257"/>
        <end position="261"/>
    </location>
    <ligand>
        <name>substrate</name>
    </ligand>
</feature>
<feature type="binding site" evidence="9">
    <location>
        <begin position="158"/>
        <end position="161"/>
    </location>
    <ligand>
        <name>substrate</name>
    </ligand>
</feature>
<dbReference type="Proteomes" id="UP000294958">
    <property type="component" value="Unassembled WGS sequence"/>
</dbReference>
<protein>
    <recommendedName>
        <fullName evidence="3 7">UDP-glucose 6-dehydrogenase</fullName>
        <ecNumber evidence="3 7">1.1.1.22</ecNumber>
    </recommendedName>
</protein>
<sequence>MKISIFGLGYVGTVCAACMAERGHEVIGCDVSESKVALINAGQSPIIEKDIGELVAAKVAAGSLRATASTEEAIMGSDLSLLCVGTPSRPNGSLDLSAVEAVARQIGAVLATKDSYHSVVIRSTVLPGTLADLVVPALEEASGKKLGVAFGVASNPEFMREGSAVADFNNPAKTVIGAEDETTRKRLLELYDGLPGQTIVTEPRLAELVKYTDNTWHALKVAFGNEIGNVCKAAGVDSHELMKVFFADTKLNISSAYLLPGFAFGGSCLPKDVRAINAYAVQHDVEAPLLKSLMPSNKQQIERALQWVLGHGKRNVGFLGFSFKAGTDDLRESPYLELIERLLGKGCDIRIFDQNVSLAKLVGANRAYLMNAIPHVTQLMVPSVDDVVKHADILVATSRSPEYEAVVEKMRPDQVLLDMARLPNIERVAGTYDGINW</sequence>
<feature type="binding site" evidence="10">
    <location>
        <position position="331"/>
    </location>
    <ligand>
        <name>NAD(+)</name>
        <dbReference type="ChEBI" id="CHEBI:57540"/>
    </ligand>
</feature>
<feature type="binding site" evidence="10">
    <location>
        <position position="35"/>
    </location>
    <ligand>
        <name>NAD(+)</name>
        <dbReference type="ChEBI" id="CHEBI:57540"/>
    </ligand>
</feature>
<evidence type="ECO:0000313" key="15">
    <source>
        <dbReference type="Proteomes" id="UP000294958"/>
    </source>
</evidence>
<evidence type="ECO:0000256" key="10">
    <source>
        <dbReference type="PIRSR" id="PIRSR500134-3"/>
    </source>
</evidence>
<dbReference type="Proteomes" id="UP000019849">
    <property type="component" value="Unassembled WGS sequence"/>
</dbReference>
<feature type="binding site" evidence="10">
    <location>
        <position position="161"/>
    </location>
    <ligand>
        <name>NAD(+)</name>
        <dbReference type="ChEBI" id="CHEBI:57540"/>
    </ligand>
</feature>
<dbReference type="eggNOG" id="COG1004">
    <property type="taxonomic scope" value="Bacteria"/>
</dbReference>
<dbReference type="PIRSF" id="PIRSF500134">
    <property type="entry name" value="UDPglc_DH_bac"/>
    <property type="match status" value="1"/>
</dbReference>
<evidence type="ECO:0000256" key="1">
    <source>
        <dbReference type="ARBA" id="ARBA00004701"/>
    </source>
</evidence>
<dbReference type="InterPro" id="IPR036220">
    <property type="entry name" value="UDP-Glc/GDP-Man_DH_C_sf"/>
</dbReference>
<evidence type="ECO:0000256" key="7">
    <source>
        <dbReference type="PIRNR" id="PIRNR000124"/>
    </source>
</evidence>
<feature type="binding site" evidence="9">
    <location>
        <position position="324"/>
    </location>
    <ligand>
        <name>substrate</name>
    </ligand>
</feature>
<feature type="binding site" evidence="9">
    <location>
        <position position="210"/>
    </location>
    <ligand>
        <name>substrate</name>
    </ligand>
</feature>
<dbReference type="InterPro" id="IPR017476">
    <property type="entry name" value="UDP-Glc/GDP-Man"/>
</dbReference>
<reference evidence="12 14" key="1">
    <citation type="submission" date="2014-02" db="EMBL/GenBank/DDBJ databases">
        <title>Aquamicrobium defluvii Genome sequencing.</title>
        <authorList>
            <person name="Wang X."/>
        </authorList>
    </citation>
    <scope>NUCLEOTIDE SEQUENCE [LARGE SCALE GENOMIC DNA]</scope>
    <source>
        <strain evidence="12 14">W13Z1</strain>
    </source>
</reference>
<dbReference type="Pfam" id="PF03721">
    <property type="entry name" value="UDPG_MGDP_dh_N"/>
    <property type="match status" value="1"/>
</dbReference>
<proteinExistence type="inferred from homology"/>
<feature type="binding site" evidence="9">
    <location>
        <position position="265"/>
    </location>
    <ligand>
        <name>substrate</name>
    </ligand>
</feature>
<evidence type="ECO:0000256" key="4">
    <source>
        <dbReference type="ARBA" id="ARBA00023002"/>
    </source>
</evidence>
<evidence type="ECO:0000313" key="12">
    <source>
        <dbReference type="EMBL" id="EXL09451.1"/>
    </source>
</evidence>
<dbReference type="EC" id="1.1.1.22" evidence="3 7"/>
<dbReference type="Gene3D" id="1.20.5.170">
    <property type="match status" value="1"/>
</dbReference>
<feature type="binding site" evidence="10">
    <location>
        <position position="30"/>
    </location>
    <ligand>
        <name>NAD(+)</name>
        <dbReference type="ChEBI" id="CHEBI:57540"/>
    </ligand>
</feature>
<dbReference type="InterPro" id="IPR008927">
    <property type="entry name" value="6-PGluconate_DH-like_C_sf"/>
</dbReference>
<dbReference type="Pfam" id="PF00984">
    <property type="entry name" value="UDPG_MGDP_dh"/>
    <property type="match status" value="1"/>
</dbReference>
<organism evidence="12 14">
    <name type="scientific">Aquamicrobium defluvii</name>
    <dbReference type="NCBI Taxonomy" id="69279"/>
    <lineage>
        <taxon>Bacteria</taxon>
        <taxon>Pseudomonadati</taxon>
        <taxon>Pseudomonadota</taxon>
        <taxon>Alphaproteobacteria</taxon>
        <taxon>Hyphomicrobiales</taxon>
        <taxon>Phyllobacteriaceae</taxon>
        <taxon>Aquamicrobium</taxon>
    </lineage>
</organism>
<dbReference type="InterPro" id="IPR028357">
    <property type="entry name" value="UDPglc_DH_bac"/>
</dbReference>
<dbReference type="GO" id="GO:0000271">
    <property type="term" value="P:polysaccharide biosynthetic process"/>
    <property type="evidence" value="ECO:0007669"/>
    <property type="project" value="InterPro"/>
</dbReference>
<accession>A0A011UT84</accession>
<evidence type="ECO:0000256" key="3">
    <source>
        <dbReference type="ARBA" id="ARBA00012954"/>
    </source>
</evidence>
<keyword evidence="15" id="KW-1185">Reference proteome</keyword>
<dbReference type="GO" id="GO:0051287">
    <property type="term" value="F:NAD binding"/>
    <property type="evidence" value="ECO:0007669"/>
    <property type="project" value="InterPro"/>
</dbReference>
<dbReference type="EMBL" id="JENY01000007">
    <property type="protein sequence ID" value="EXL09451.1"/>
    <property type="molecule type" value="Genomic_DNA"/>
</dbReference>
<dbReference type="Gene3D" id="3.40.50.720">
    <property type="entry name" value="NAD(P)-binding Rossmann-like Domain"/>
    <property type="match status" value="2"/>
</dbReference>
<dbReference type="RefSeq" id="WP_035024977.1">
    <property type="nucleotide sequence ID" value="NZ_KK073881.1"/>
</dbReference>
<evidence type="ECO:0000256" key="9">
    <source>
        <dbReference type="PIRSR" id="PIRSR500134-2"/>
    </source>
</evidence>
<comment type="pathway">
    <text evidence="1">Nucleotide-sugar biosynthesis; UDP-alpha-D-glucuronate biosynthesis; UDP-alpha-D-glucuronate from UDP-alpha-D-glucose: step 1/1.</text>
</comment>
<reference evidence="13 15" key="2">
    <citation type="submission" date="2019-03" db="EMBL/GenBank/DDBJ databases">
        <title>Genomic Encyclopedia of Type Strains, Phase IV (KMG-IV): sequencing the most valuable type-strain genomes for metagenomic binning, comparative biology and taxonomic classification.</title>
        <authorList>
            <person name="Goeker M."/>
        </authorList>
    </citation>
    <scope>NUCLEOTIDE SEQUENCE [LARGE SCALE GENOMIC DNA]</scope>
    <source>
        <strain evidence="13 15">DSM 11603</strain>
    </source>
</reference>
<dbReference type="SUPFAM" id="SSF52413">
    <property type="entry name" value="UDP-glucose/GDP-mannose dehydrogenase C-terminal domain"/>
    <property type="match status" value="1"/>
</dbReference>
<dbReference type="InterPro" id="IPR014027">
    <property type="entry name" value="UDP-Glc/GDP-Man_DH_C"/>
</dbReference>
<dbReference type="NCBIfam" id="TIGR03026">
    <property type="entry name" value="NDP-sugDHase"/>
    <property type="match status" value="1"/>
</dbReference>
<evidence type="ECO:0000313" key="13">
    <source>
        <dbReference type="EMBL" id="TDR33545.1"/>
    </source>
</evidence>
<dbReference type="GO" id="GO:0003979">
    <property type="term" value="F:UDP-glucose 6-dehydrogenase activity"/>
    <property type="evidence" value="ECO:0007669"/>
    <property type="project" value="UniProtKB-EC"/>
</dbReference>
<feature type="binding site" evidence="10">
    <location>
        <position position="271"/>
    </location>
    <ligand>
        <name>NAD(+)</name>
        <dbReference type="ChEBI" id="CHEBI:57540"/>
    </ligand>
</feature>
<dbReference type="UniPathway" id="UPA00038">
    <property type="reaction ID" value="UER00491"/>
</dbReference>
<keyword evidence="5 7" id="KW-0520">NAD</keyword>
<comment type="catalytic activity">
    <reaction evidence="6 7">
        <text>UDP-alpha-D-glucose + 2 NAD(+) + H2O = UDP-alpha-D-glucuronate + 2 NADH + 3 H(+)</text>
        <dbReference type="Rhea" id="RHEA:23596"/>
        <dbReference type="ChEBI" id="CHEBI:15377"/>
        <dbReference type="ChEBI" id="CHEBI:15378"/>
        <dbReference type="ChEBI" id="CHEBI:57540"/>
        <dbReference type="ChEBI" id="CHEBI:57945"/>
        <dbReference type="ChEBI" id="CHEBI:58052"/>
        <dbReference type="ChEBI" id="CHEBI:58885"/>
        <dbReference type="EC" id="1.1.1.22"/>
    </reaction>
</comment>
<feature type="active site" description="Nucleophile" evidence="8">
    <location>
        <position position="268"/>
    </location>
</feature>
<evidence type="ECO:0000256" key="5">
    <source>
        <dbReference type="ARBA" id="ARBA00023027"/>
    </source>
</evidence>
<dbReference type="Pfam" id="PF03720">
    <property type="entry name" value="UDPG_MGDP_dh_C"/>
    <property type="match status" value="1"/>
</dbReference>
<dbReference type="SUPFAM" id="SSF48179">
    <property type="entry name" value="6-phosphogluconate dehydrogenase C-terminal domain-like"/>
    <property type="match status" value="1"/>
</dbReference>
<evidence type="ECO:0000256" key="2">
    <source>
        <dbReference type="ARBA" id="ARBA00006601"/>
    </source>
</evidence>
<feature type="binding site" evidence="10">
    <location>
        <position position="124"/>
    </location>
    <ligand>
        <name>NAD(+)</name>
        <dbReference type="ChEBI" id="CHEBI:57540"/>
    </ligand>
</feature>
<comment type="similarity">
    <text evidence="2 7">Belongs to the UDP-glucose/GDP-mannose dehydrogenase family.</text>
</comment>
<dbReference type="SMART" id="SM00984">
    <property type="entry name" value="UDPG_MGDP_dh_C"/>
    <property type="match status" value="1"/>
</dbReference>
<gene>
    <name evidence="12" type="ORF">BG36_22725</name>
    <name evidence="13" type="ORF">DES43_12132</name>
</gene>
<evidence type="ECO:0000313" key="14">
    <source>
        <dbReference type="Proteomes" id="UP000019849"/>
    </source>
</evidence>
<dbReference type="InterPro" id="IPR036291">
    <property type="entry name" value="NAD(P)-bd_dom_sf"/>
</dbReference>
<name>A0A011UT84_9HYPH</name>
<dbReference type="PATRIC" id="fig|69279.3.peg.1473"/>